<dbReference type="PROSITE" id="PS50297">
    <property type="entry name" value="ANK_REP_REGION"/>
    <property type="match status" value="2"/>
</dbReference>
<dbReference type="GO" id="GO:0034703">
    <property type="term" value="C:cation channel complex"/>
    <property type="evidence" value="ECO:0007669"/>
    <property type="project" value="UniProtKB-ARBA"/>
</dbReference>
<accession>A0A7R9GAT3</accession>
<gene>
    <name evidence="17" type="ORF">NMOB1V02_LOCUS2029</name>
</gene>
<keyword evidence="9 15" id="KW-1133">Transmembrane helix</keyword>
<keyword evidence="4" id="KW-0109">Calcium transport</keyword>
<organism evidence="17">
    <name type="scientific">Notodromas monacha</name>
    <dbReference type="NCBI Taxonomy" id="399045"/>
    <lineage>
        <taxon>Eukaryota</taxon>
        <taxon>Metazoa</taxon>
        <taxon>Ecdysozoa</taxon>
        <taxon>Arthropoda</taxon>
        <taxon>Crustacea</taxon>
        <taxon>Oligostraca</taxon>
        <taxon>Ostracoda</taxon>
        <taxon>Podocopa</taxon>
        <taxon>Podocopida</taxon>
        <taxon>Cypridocopina</taxon>
        <taxon>Cypridoidea</taxon>
        <taxon>Cyprididae</taxon>
        <taxon>Notodromas</taxon>
    </lineage>
</organism>
<feature type="region of interest" description="Disordered" evidence="14">
    <location>
        <begin position="1035"/>
        <end position="1084"/>
    </location>
</feature>
<feature type="repeat" description="ANK" evidence="13">
    <location>
        <begin position="306"/>
        <end position="338"/>
    </location>
</feature>
<feature type="compositionally biased region" description="Acidic residues" evidence="14">
    <location>
        <begin position="925"/>
        <end position="935"/>
    </location>
</feature>
<dbReference type="PROSITE" id="PS50088">
    <property type="entry name" value="ANK_REPEAT"/>
    <property type="match status" value="2"/>
</dbReference>
<evidence type="ECO:0000256" key="7">
    <source>
        <dbReference type="ARBA" id="ARBA00022737"/>
    </source>
</evidence>
<feature type="compositionally biased region" description="Low complexity" evidence="14">
    <location>
        <begin position="876"/>
        <end position="895"/>
    </location>
</feature>
<feature type="compositionally biased region" description="Low complexity" evidence="14">
    <location>
        <begin position="1208"/>
        <end position="1224"/>
    </location>
</feature>
<dbReference type="Gene3D" id="1.25.40.20">
    <property type="entry name" value="Ankyrin repeat-containing domain"/>
    <property type="match status" value="1"/>
</dbReference>
<sequence length="1287" mass="142144">MGSLCSRNQQTRVAGSVLDRVISQASSEDDCLLYKLANYLGGGELLDAYNIGGPKEVEKLIEEQFGIFLYNNGKGKTITKTDYFKWFCRGRGSSVSSRGSGMTSSPSGTALDAESGLLLGVDATKLRNGDSPGINSRNGASKGSATNGQVALMDGLESRRDSLLQAFGSFEYHGRWGKRQLIRSVHDPLVHWTDHPACWRMEYRGALGESLLHVLIMCDTKIHTKLANLLIKIFPRLALDVVEGEEYLGASALHLAIAYHNSDLATSLVECGATINQRAIGSFFQPYDQQCSQPLSETSYDGLAYLGEYPLAWAATCGNEGVYNFLIEKGADADLQDSLGNMVLHVLVVNDKLDMYGYALRHPKRPAKNGILNNNGLTPLTLACKLGRNLIFQEMLELSCIEFWRYSNITCSGYPLNALDTILPSGKTNWNSALMIIINGDSSEHLDMLEGGVIQRLLEEKWKTFARLQFLKRLVIVFIHLLMLTGAVALRKGEYQDANERISAKRSRNSWRFPTTTPTPIDDYDEIEEGVEVVRYTFEIATLLGCLSYIFVQLGGEIANQGFPAFMRSLLGGEIANQGFPAFMRSLLHTPPKAIFLLSNFMLLGCVPFRAIKISRDGKCDWCTKWEDTVLAVAVPCSWFFLMFFAGAVRLTGPFVTMIFSMITGDMVTFGIIYTVIMLGFSQTFYFLYMGHEDRSGTTYASYASTWMGLFHMTLGEYDMDHDKTSYPVLTTFVFCVFMVMVPILLLNMLIAMMGNTYAMVIDRSEKEFVKQWANIVINLERAVNQKDAKEHLMSYSIPLGGSVEDGTAQRAVMVIKSKAKTRARQRKGALSNWKRVGKCTIAELRKRMCTGEQLRNEIFNREGPLPPPPKKKKGAAAIAAQQQQQQQLGQPGAPVQPIVVPAEEQKPVADPFGKIAGIGHGLEPDEEDEEEEDELKPGEETRFSNALSQLAFNADLDIPDGTPNYGLPAVLDETPRDENGDPLPSLPLTGTAGAPNPQLIPNAPKPPVEEPCKKSYAPGSLAVPAAPQTVVVAPADPAHSVPASVKIVSEDKRQAMANKRSKEDEARERRRNSRKSLKDKFWRPKAPAKSRLFGFQMNPEYHSSSMDAILDFDNPGFSDVSYDSDSEPEDSQDGAAAAAARPSAGAASVQQSQSSKTSSIVIEHFFLIIKPYVEAAPEKFTKQRVAESKVAAGVSLQAKNLQAQQKQQIQAAMDSSTAGSGTSKKTKDDIAINRETAEKQKKKSEQQKRERPWTAAQQRKQELEEQQTETVQSLTHVVAWEQDDGF</sequence>
<feature type="compositionally biased region" description="Basic and acidic residues" evidence="14">
    <location>
        <begin position="1226"/>
        <end position="1253"/>
    </location>
</feature>
<evidence type="ECO:0000256" key="1">
    <source>
        <dbReference type="ARBA" id="ARBA00004651"/>
    </source>
</evidence>
<dbReference type="GO" id="GO:0005262">
    <property type="term" value="F:calcium channel activity"/>
    <property type="evidence" value="ECO:0007669"/>
    <property type="project" value="UniProtKB-KW"/>
</dbReference>
<evidence type="ECO:0000256" key="6">
    <source>
        <dbReference type="ARBA" id="ARBA00022692"/>
    </source>
</evidence>
<feature type="compositionally biased region" description="Basic and acidic residues" evidence="14">
    <location>
        <begin position="1049"/>
        <end position="1069"/>
    </location>
</feature>
<keyword evidence="11 15" id="KW-0472">Membrane</keyword>
<dbReference type="Pfam" id="PF12796">
    <property type="entry name" value="Ank_2"/>
    <property type="match status" value="1"/>
</dbReference>
<protein>
    <recommendedName>
        <fullName evidence="16">Ion transport domain-containing protein</fullName>
    </recommendedName>
</protein>
<evidence type="ECO:0000256" key="10">
    <source>
        <dbReference type="ARBA" id="ARBA00023065"/>
    </source>
</evidence>
<feature type="domain" description="Ion transport" evidence="16">
    <location>
        <begin position="630"/>
        <end position="764"/>
    </location>
</feature>
<feature type="region of interest" description="Disordered" evidence="14">
    <location>
        <begin position="1208"/>
        <end position="1272"/>
    </location>
</feature>
<feature type="region of interest" description="Disordered" evidence="14">
    <location>
        <begin position="1118"/>
        <end position="1157"/>
    </location>
</feature>
<reference evidence="17" key="1">
    <citation type="submission" date="2020-11" db="EMBL/GenBank/DDBJ databases">
        <authorList>
            <person name="Tran Van P."/>
        </authorList>
    </citation>
    <scope>NUCLEOTIDE SEQUENCE</scope>
</reference>
<keyword evidence="6 15" id="KW-0812">Transmembrane</keyword>
<dbReference type="Pfam" id="PF00520">
    <property type="entry name" value="Ion_trans"/>
    <property type="match status" value="1"/>
</dbReference>
<evidence type="ECO:0000256" key="13">
    <source>
        <dbReference type="PROSITE-ProRule" id="PRU00023"/>
    </source>
</evidence>
<keyword evidence="12" id="KW-0407">Ion channel</keyword>
<feature type="transmembrane region" description="Helical" evidence="15">
    <location>
        <begin position="632"/>
        <end position="656"/>
    </location>
</feature>
<dbReference type="InterPro" id="IPR024862">
    <property type="entry name" value="TRPV"/>
</dbReference>
<feature type="repeat" description="ANK" evidence="13">
    <location>
        <begin position="248"/>
        <end position="280"/>
    </location>
</feature>
<dbReference type="SMART" id="SM00248">
    <property type="entry name" value="ANK"/>
    <property type="match status" value="4"/>
</dbReference>
<keyword evidence="18" id="KW-1185">Reference proteome</keyword>
<dbReference type="InterPro" id="IPR005821">
    <property type="entry name" value="Ion_trans_dom"/>
</dbReference>
<keyword evidence="13" id="KW-0040">ANK repeat</keyword>
<dbReference type="InterPro" id="IPR002110">
    <property type="entry name" value="Ankyrin_rpt"/>
</dbReference>
<keyword evidence="3" id="KW-1003">Cell membrane</keyword>
<feature type="region of interest" description="Disordered" evidence="14">
    <location>
        <begin position="858"/>
        <end position="895"/>
    </location>
</feature>
<evidence type="ECO:0000313" key="17">
    <source>
        <dbReference type="EMBL" id="CAD7274177.1"/>
    </source>
</evidence>
<feature type="region of interest" description="Disordered" evidence="14">
    <location>
        <begin position="908"/>
        <end position="1021"/>
    </location>
</feature>
<evidence type="ECO:0000256" key="3">
    <source>
        <dbReference type="ARBA" id="ARBA00022475"/>
    </source>
</evidence>
<evidence type="ECO:0000256" key="2">
    <source>
        <dbReference type="ARBA" id="ARBA00022448"/>
    </source>
</evidence>
<keyword evidence="2" id="KW-0813">Transport</keyword>
<feature type="transmembrane region" description="Helical" evidence="15">
    <location>
        <begin position="730"/>
        <end position="755"/>
    </location>
</feature>
<evidence type="ECO:0000313" key="18">
    <source>
        <dbReference type="Proteomes" id="UP000678499"/>
    </source>
</evidence>
<dbReference type="GO" id="GO:0098703">
    <property type="term" value="P:calcium ion import across plasma membrane"/>
    <property type="evidence" value="ECO:0007669"/>
    <property type="project" value="TreeGrafter"/>
</dbReference>
<keyword evidence="5" id="KW-0107">Calcium channel</keyword>
<evidence type="ECO:0000256" key="15">
    <source>
        <dbReference type="SAM" id="Phobius"/>
    </source>
</evidence>
<keyword evidence="7" id="KW-0677">Repeat</keyword>
<dbReference type="EMBL" id="OA882255">
    <property type="protein sequence ID" value="CAD7274177.1"/>
    <property type="molecule type" value="Genomic_DNA"/>
</dbReference>
<evidence type="ECO:0000256" key="4">
    <source>
        <dbReference type="ARBA" id="ARBA00022568"/>
    </source>
</evidence>
<keyword evidence="10" id="KW-0406">Ion transport</keyword>
<feature type="compositionally biased region" description="Acidic residues" evidence="14">
    <location>
        <begin position="1123"/>
        <end position="1133"/>
    </location>
</feature>
<feature type="transmembrane region" description="Helical" evidence="15">
    <location>
        <begin position="668"/>
        <end position="688"/>
    </location>
</feature>
<name>A0A7R9GAT3_9CRUS</name>
<evidence type="ECO:0000256" key="12">
    <source>
        <dbReference type="ARBA" id="ARBA00023303"/>
    </source>
</evidence>
<dbReference type="EMBL" id="CAJPEX010000218">
    <property type="protein sequence ID" value="CAG0914329.1"/>
    <property type="molecule type" value="Genomic_DNA"/>
</dbReference>
<feature type="compositionally biased region" description="Low complexity" evidence="14">
    <location>
        <begin position="1135"/>
        <end position="1157"/>
    </location>
</feature>
<comment type="subcellular location">
    <subcellularLocation>
        <location evidence="1">Cell membrane</location>
        <topology evidence="1">Multi-pass membrane protein</topology>
    </subcellularLocation>
</comment>
<keyword evidence="8" id="KW-0106">Calcium</keyword>
<evidence type="ECO:0000259" key="16">
    <source>
        <dbReference type="Pfam" id="PF00520"/>
    </source>
</evidence>
<evidence type="ECO:0000256" key="11">
    <source>
        <dbReference type="ARBA" id="ARBA00023136"/>
    </source>
</evidence>
<feature type="transmembrane region" description="Helical" evidence="15">
    <location>
        <begin position="594"/>
        <end position="612"/>
    </location>
</feature>
<dbReference type="OrthoDB" id="533508at2759"/>
<dbReference type="FunFam" id="1.25.40.20:FF:000185">
    <property type="entry name" value="OSMotic avoidance abnormal family member"/>
    <property type="match status" value="1"/>
</dbReference>
<evidence type="ECO:0000256" key="5">
    <source>
        <dbReference type="ARBA" id="ARBA00022673"/>
    </source>
</evidence>
<evidence type="ECO:0000256" key="8">
    <source>
        <dbReference type="ARBA" id="ARBA00022837"/>
    </source>
</evidence>
<dbReference type="SUPFAM" id="SSF48403">
    <property type="entry name" value="Ankyrin repeat"/>
    <property type="match status" value="1"/>
</dbReference>
<dbReference type="PANTHER" id="PTHR10582">
    <property type="entry name" value="TRANSIENT RECEPTOR POTENTIAL ION CHANNEL PROTEIN"/>
    <property type="match status" value="1"/>
</dbReference>
<dbReference type="InterPro" id="IPR036770">
    <property type="entry name" value="Ankyrin_rpt-contain_sf"/>
</dbReference>
<proteinExistence type="predicted"/>
<dbReference type="Proteomes" id="UP000678499">
    <property type="component" value="Unassembled WGS sequence"/>
</dbReference>
<dbReference type="PANTHER" id="PTHR10582:SF2">
    <property type="entry name" value="INACTIVE"/>
    <property type="match status" value="1"/>
</dbReference>
<evidence type="ECO:0000256" key="14">
    <source>
        <dbReference type="SAM" id="MobiDB-lite"/>
    </source>
</evidence>
<dbReference type="GO" id="GO:0005886">
    <property type="term" value="C:plasma membrane"/>
    <property type="evidence" value="ECO:0007669"/>
    <property type="project" value="UniProtKB-SubCell"/>
</dbReference>
<evidence type="ECO:0000256" key="9">
    <source>
        <dbReference type="ARBA" id="ARBA00022989"/>
    </source>
</evidence>